<dbReference type="GO" id="GO:0051536">
    <property type="term" value="F:iron-sulfur cluster binding"/>
    <property type="evidence" value="ECO:0007669"/>
    <property type="project" value="UniProtKB-KW"/>
</dbReference>
<comment type="caution">
    <text evidence="6">The sequence shown here is derived from an EMBL/GenBank/DDBJ whole genome shotgun (WGS) entry which is preliminary data.</text>
</comment>
<dbReference type="InterPro" id="IPR058240">
    <property type="entry name" value="rSAM_sf"/>
</dbReference>
<protein>
    <recommendedName>
        <fullName evidence="5">Radical SAM core domain-containing protein</fullName>
    </recommendedName>
</protein>
<dbReference type="EMBL" id="MFGJ01000007">
    <property type="protein sequence ID" value="OGF31651.1"/>
    <property type="molecule type" value="Genomic_DNA"/>
</dbReference>
<keyword evidence="4" id="KW-0411">Iron-sulfur</keyword>
<keyword evidence="1" id="KW-0949">S-adenosyl-L-methionine</keyword>
<dbReference type="AlphaFoldDB" id="A0A1F5SZJ6"/>
<dbReference type="InterPro" id="IPR013785">
    <property type="entry name" value="Aldolase_TIM"/>
</dbReference>
<evidence type="ECO:0000256" key="4">
    <source>
        <dbReference type="ARBA" id="ARBA00023014"/>
    </source>
</evidence>
<evidence type="ECO:0000256" key="1">
    <source>
        <dbReference type="ARBA" id="ARBA00022691"/>
    </source>
</evidence>
<dbReference type="Gene3D" id="3.20.20.70">
    <property type="entry name" value="Aldolase class I"/>
    <property type="match status" value="1"/>
</dbReference>
<accession>A0A1F5SZJ6</accession>
<evidence type="ECO:0000313" key="6">
    <source>
        <dbReference type="EMBL" id="OGF31651.1"/>
    </source>
</evidence>
<dbReference type="GO" id="GO:0003824">
    <property type="term" value="F:catalytic activity"/>
    <property type="evidence" value="ECO:0007669"/>
    <property type="project" value="InterPro"/>
</dbReference>
<sequence>MKEKILNQYISELNLDFKNPCCLANKVKICAYLVCCGASVDLGLDLSNKKDKRTGNSGIQLYVGNKQLRALVPFSYISNDNPIKIKMIGNKKHAIIEFDGIKLFRVSLVPEIKIRNQNVNMDFETLIAAIPQIPNSIRGCCYQEVKKACAFCALKKDKIMLSPTTLLSAYKQVINKTGRRPKILLTGGNNFSLDRGLAKYIPYLKKLREFDGKVKIAIEASPPKELENMKKLANLKLDTFSANLEVYSDRFRNEFLPGKSEIKVNEYKNIFNYNKANGVKVFSVLIAGLENEQDTLDGIRYLSEIGVPTNLLCLRSFPGSSLENRERINPVWFLGITKKAILLMDKKGLTNKLSKTSGCGSCGACSMEMNLHRLTKKYGKNILNIF</sequence>
<keyword evidence="3" id="KW-0408">Iron</keyword>
<dbReference type="Proteomes" id="UP000179001">
    <property type="component" value="Unassembled WGS sequence"/>
</dbReference>
<dbReference type="SFLD" id="SFLDS00029">
    <property type="entry name" value="Radical_SAM"/>
    <property type="match status" value="1"/>
</dbReference>
<evidence type="ECO:0000259" key="5">
    <source>
        <dbReference type="PROSITE" id="PS51918"/>
    </source>
</evidence>
<evidence type="ECO:0000313" key="7">
    <source>
        <dbReference type="Proteomes" id="UP000179001"/>
    </source>
</evidence>
<feature type="domain" description="Radical SAM core" evidence="5">
    <location>
        <begin position="125"/>
        <end position="353"/>
    </location>
</feature>
<dbReference type="InterPro" id="IPR007197">
    <property type="entry name" value="rSAM"/>
</dbReference>
<organism evidence="6 7">
    <name type="scientific">Candidatus Falkowbacteria bacterium RIFOXYC2_FULL_36_12</name>
    <dbReference type="NCBI Taxonomy" id="1798002"/>
    <lineage>
        <taxon>Bacteria</taxon>
        <taxon>Candidatus Falkowiibacteriota</taxon>
    </lineage>
</organism>
<name>A0A1F5SZJ6_9BACT</name>
<dbReference type="GO" id="GO:0046872">
    <property type="term" value="F:metal ion binding"/>
    <property type="evidence" value="ECO:0007669"/>
    <property type="project" value="UniProtKB-KW"/>
</dbReference>
<dbReference type="STRING" id="1798002.A2478_04145"/>
<dbReference type="PROSITE" id="PS51918">
    <property type="entry name" value="RADICAL_SAM"/>
    <property type="match status" value="1"/>
</dbReference>
<evidence type="ECO:0000256" key="3">
    <source>
        <dbReference type="ARBA" id="ARBA00023004"/>
    </source>
</evidence>
<keyword evidence="2" id="KW-0479">Metal-binding</keyword>
<gene>
    <name evidence="6" type="ORF">A2478_04145</name>
</gene>
<reference evidence="6 7" key="1">
    <citation type="journal article" date="2016" name="Nat. Commun.">
        <title>Thousands of microbial genomes shed light on interconnected biogeochemical processes in an aquifer system.</title>
        <authorList>
            <person name="Anantharaman K."/>
            <person name="Brown C.T."/>
            <person name="Hug L.A."/>
            <person name="Sharon I."/>
            <person name="Castelle C.J."/>
            <person name="Probst A.J."/>
            <person name="Thomas B.C."/>
            <person name="Singh A."/>
            <person name="Wilkins M.J."/>
            <person name="Karaoz U."/>
            <person name="Brodie E.L."/>
            <person name="Williams K.H."/>
            <person name="Hubbard S.S."/>
            <person name="Banfield J.F."/>
        </authorList>
    </citation>
    <scope>NUCLEOTIDE SEQUENCE [LARGE SCALE GENOMIC DNA]</scope>
</reference>
<evidence type="ECO:0000256" key="2">
    <source>
        <dbReference type="ARBA" id="ARBA00022723"/>
    </source>
</evidence>
<dbReference type="SUPFAM" id="SSF102114">
    <property type="entry name" value="Radical SAM enzymes"/>
    <property type="match status" value="1"/>
</dbReference>
<proteinExistence type="predicted"/>
<dbReference type="Pfam" id="PF04055">
    <property type="entry name" value="Radical_SAM"/>
    <property type="match status" value="1"/>
</dbReference>